<dbReference type="SUPFAM" id="SSF53067">
    <property type="entry name" value="Actin-like ATPase domain"/>
    <property type="match status" value="1"/>
</dbReference>
<reference evidence="3" key="1">
    <citation type="journal article" date="2019" name="Int. J. Syst. Evol. Microbiol.">
        <title>The Global Catalogue of Microorganisms (GCM) 10K type strain sequencing project: providing services to taxonomists for standard genome sequencing and annotation.</title>
        <authorList>
            <consortium name="The Broad Institute Genomics Platform"/>
            <consortium name="The Broad Institute Genome Sequencing Center for Infectious Disease"/>
            <person name="Wu L."/>
            <person name="Ma J."/>
        </authorList>
    </citation>
    <scope>NUCLEOTIDE SEQUENCE [LARGE SCALE GENOMIC DNA]</scope>
    <source>
        <strain evidence="3">CCM 8653</strain>
    </source>
</reference>
<dbReference type="InterPro" id="IPR043129">
    <property type="entry name" value="ATPase_NBD"/>
</dbReference>
<dbReference type="InterPro" id="IPR036390">
    <property type="entry name" value="WH_DNA-bd_sf"/>
</dbReference>
<dbReference type="PROSITE" id="PS01125">
    <property type="entry name" value="ROK"/>
    <property type="match status" value="1"/>
</dbReference>
<evidence type="ECO:0000313" key="2">
    <source>
        <dbReference type="EMBL" id="GGI09073.1"/>
    </source>
</evidence>
<dbReference type="Pfam" id="PF00480">
    <property type="entry name" value="ROK"/>
    <property type="match status" value="1"/>
</dbReference>
<dbReference type="Gene3D" id="3.30.420.40">
    <property type="match status" value="2"/>
</dbReference>
<evidence type="ECO:0000256" key="1">
    <source>
        <dbReference type="ARBA" id="ARBA00006479"/>
    </source>
</evidence>
<dbReference type="PANTHER" id="PTHR18964:SF173">
    <property type="entry name" value="GLUCOKINASE"/>
    <property type="match status" value="1"/>
</dbReference>
<sequence>MEELLKFAPRPTGAGDMFQMLRDGQPRTRADLATATGQARSTIAARIDLLMSAGLIAPAGEATSTGGRPPATFAFNPRAKVVLAVDLGATHARIALTDLASQVLAETNAPLAIADGPRAVLGWVVENGDKLLATAERGESELAGVGVGLPGPVEHSTGHPIMPPIMPAWDDVDVPGILRRHFDVPVLVDNDVNIMALGEHRAAWQTVDNLLFVKVATGIGSGIIADSALRRGAQGAAGDLGHVAVAGAGDAPCRCGNHGCLEAVASGQAVADRLAAQGLDARRSADVVQLVRSGDLTASAAVRQAGRDIGTVLAACVSMLNPSVIVIGGILAEAGEHLIAGIREVVYRRSLPLATQHLRIVTSQTRGEAGVLGASAMAVDHVLSPASIDALI</sequence>
<organism evidence="2 3">
    <name type="scientific">Isoptericola cucumis</name>
    <dbReference type="NCBI Taxonomy" id="1776856"/>
    <lineage>
        <taxon>Bacteria</taxon>
        <taxon>Bacillati</taxon>
        <taxon>Actinomycetota</taxon>
        <taxon>Actinomycetes</taxon>
        <taxon>Micrococcales</taxon>
        <taxon>Promicromonosporaceae</taxon>
        <taxon>Isoptericola</taxon>
    </lineage>
</organism>
<keyword evidence="2" id="KW-0418">Kinase</keyword>
<name>A0ABQ2B8Z9_9MICO</name>
<dbReference type="EMBL" id="BMDG01000007">
    <property type="protein sequence ID" value="GGI09073.1"/>
    <property type="molecule type" value="Genomic_DNA"/>
</dbReference>
<keyword evidence="3" id="KW-1185">Reference proteome</keyword>
<gene>
    <name evidence="2" type="ORF">GCM10007368_24350</name>
</gene>
<dbReference type="SUPFAM" id="SSF46785">
    <property type="entry name" value="Winged helix' DNA-binding domain"/>
    <property type="match status" value="1"/>
</dbReference>
<dbReference type="InterPro" id="IPR000600">
    <property type="entry name" value="ROK"/>
</dbReference>
<dbReference type="InterPro" id="IPR036388">
    <property type="entry name" value="WH-like_DNA-bd_sf"/>
</dbReference>
<comment type="similarity">
    <text evidence="1">Belongs to the ROK (NagC/XylR) family.</text>
</comment>
<keyword evidence="2" id="KW-0808">Transferase</keyword>
<accession>A0ABQ2B8Z9</accession>
<dbReference type="PANTHER" id="PTHR18964">
    <property type="entry name" value="ROK (REPRESSOR, ORF, KINASE) FAMILY"/>
    <property type="match status" value="1"/>
</dbReference>
<comment type="caution">
    <text evidence="2">The sequence shown here is derived from an EMBL/GenBank/DDBJ whole genome shotgun (WGS) entry which is preliminary data.</text>
</comment>
<dbReference type="InterPro" id="IPR049874">
    <property type="entry name" value="ROK_cs"/>
</dbReference>
<protein>
    <submittedName>
        <fullName evidence="2">Sugar kinase</fullName>
    </submittedName>
</protein>
<dbReference type="RefSeq" id="WP_188523963.1">
    <property type="nucleotide sequence ID" value="NZ_BMDG01000007.1"/>
</dbReference>
<dbReference type="GO" id="GO:0016301">
    <property type="term" value="F:kinase activity"/>
    <property type="evidence" value="ECO:0007669"/>
    <property type="project" value="UniProtKB-KW"/>
</dbReference>
<dbReference type="Proteomes" id="UP000632535">
    <property type="component" value="Unassembled WGS sequence"/>
</dbReference>
<dbReference type="Gene3D" id="1.10.10.10">
    <property type="entry name" value="Winged helix-like DNA-binding domain superfamily/Winged helix DNA-binding domain"/>
    <property type="match status" value="1"/>
</dbReference>
<evidence type="ECO:0000313" key="3">
    <source>
        <dbReference type="Proteomes" id="UP000632535"/>
    </source>
</evidence>
<proteinExistence type="inferred from homology"/>